<dbReference type="InterPro" id="IPR052345">
    <property type="entry name" value="Rad_response_metalloprotease"/>
</dbReference>
<evidence type="ECO:0000259" key="2">
    <source>
        <dbReference type="PROSITE" id="PS50943"/>
    </source>
</evidence>
<dbReference type="PANTHER" id="PTHR43236:SF2">
    <property type="entry name" value="BLL0069 PROTEIN"/>
    <property type="match status" value="1"/>
</dbReference>
<dbReference type="InterPro" id="IPR001387">
    <property type="entry name" value="Cro/C1-type_HTH"/>
</dbReference>
<keyword evidence="4" id="KW-1185">Reference proteome</keyword>
<dbReference type="Pfam" id="PF06114">
    <property type="entry name" value="Peptidase_M78"/>
    <property type="match status" value="1"/>
</dbReference>
<dbReference type="SUPFAM" id="SSF47413">
    <property type="entry name" value="lambda repressor-like DNA-binding domains"/>
    <property type="match status" value="1"/>
</dbReference>
<dbReference type="PANTHER" id="PTHR43236">
    <property type="entry name" value="ANTITOXIN HIGA1"/>
    <property type="match status" value="1"/>
</dbReference>
<dbReference type="Proteomes" id="UP000002028">
    <property type="component" value="Chromosome"/>
</dbReference>
<sequence length="392" mass="44648">MADKAPITPQVLRWARLTAKFSIEIAATKVKVAAEKLDEWENGISQPTIVQAQSLAKLYKRPFAILFLPNIPTDFQPLQDYRKNADELSTASIFIIREIQERQAWISEFYQENGEAPLPFVGKFSIRDSSDTVAADILKTLEIRSPYYQTSNPVKEWVDKAEAKGVFISRSSFIHSRMKFDSDEIKGFAIADEYAPFIFVNTEDWKAPQLFTLVHELAHIWIGQSGVSNESDLELKLKHQIHQVEAFCNEVAAAALMQNESMNRLNRNVFKSQVELFTTAKNWGVSSFALLVRALHMNLISTQEYNNSKAQADSAYKQYLVREEAKRESQKKDTDGGPSYYQLQLNKVSPHFTRFVLEAYRSGMIPPTQASSLLNVKTNNFPKLEKYLSTQA</sequence>
<dbReference type="AlphaFoldDB" id="D2QTJ7"/>
<accession>D2QTJ7</accession>
<dbReference type="Gene3D" id="1.10.10.2910">
    <property type="match status" value="1"/>
</dbReference>
<evidence type="ECO:0000313" key="4">
    <source>
        <dbReference type="Proteomes" id="UP000002028"/>
    </source>
</evidence>
<feature type="domain" description="HTH cro/C1-type" evidence="2">
    <location>
        <begin position="40"/>
        <end position="66"/>
    </location>
</feature>
<comment type="similarity">
    <text evidence="1">Belongs to the short-chain fatty acyl-CoA assimilation regulator (ScfR) family.</text>
</comment>
<evidence type="ECO:0000256" key="1">
    <source>
        <dbReference type="ARBA" id="ARBA00007227"/>
    </source>
</evidence>
<dbReference type="EMBL" id="CP001769">
    <property type="protein sequence ID" value="ADB42129.1"/>
    <property type="molecule type" value="Genomic_DNA"/>
</dbReference>
<dbReference type="CDD" id="cd00093">
    <property type="entry name" value="HTH_XRE"/>
    <property type="match status" value="1"/>
</dbReference>
<dbReference type="KEGG" id="sli:Slin_6169"/>
<dbReference type="InterPro" id="IPR010982">
    <property type="entry name" value="Lambda_DNA-bd_dom_sf"/>
</dbReference>
<evidence type="ECO:0000313" key="3">
    <source>
        <dbReference type="EMBL" id="ADB42129.1"/>
    </source>
</evidence>
<protein>
    <recommendedName>
        <fullName evidence="2">HTH cro/C1-type domain-containing protein</fullName>
    </recommendedName>
</protein>
<organism evidence="3 4">
    <name type="scientific">Spirosoma linguale (strain ATCC 33905 / DSM 74 / LMG 10896 / Claus 1)</name>
    <dbReference type="NCBI Taxonomy" id="504472"/>
    <lineage>
        <taxon>Bacteria</taxon>
        <taxon>Pseudomonadati</taxon>
        <taxon>Bacteroidota</taxon>
        <taxon>Cytophagia</taxon>
        <taxon>Cytophagales</taxon>
        <taxon>Cytophagaceae</taxon>
        <taxon>Spirosoma</taxon>
    </lineage>
</organism>
<dbReference type="eggNOG" id="COG2856">
    <property type="taxonomic scope" value="Bacteria"/>
</dbReference>
<name>D2QTJ7_SPILD</name>
<dbReference type="PROSITE" id="PS50943">
    <property type="entry name" value="HTH_CROC1"/>
    <property type="match status" value="1"/>
</dbReference>
<reference evidence="3 4" key="1">
    <citation type="journal article" date="2010" name="Stand. Genomic Sci.">
        <title>Complete genome sequence of Spirosoma linguale type strain (1).</title>
        <authorList>
            <person name="Lail K."/>
            <person name="Sikorski J."/>
            <person name="Saunders E."/>
            <person name="Lapidus A."/>
            <person name="Glavina Del Rio T."/>
            <person name="Copeland A."/>
            <person name="Tice H."/>
            <person name="Cheng J.-F."/>
            <person name="Lucas S."/>
            <person name="Nolan M."/>
            <person name="Bruce D."/>
            <person name="Goodwin L."/>
            <person name="Pitluck S."/>
            <person name="Ivanova N."/>
            <person name="Mavromatis K."/>
            <person name="Ovchinnikova G."/>
            <person name="Pati A."/>
            <person name="Chen A."/>
            <person name="Palaniappan K."/>
            <person name="Land M."/>
            <person name="Hauser L."/>
            <person name="Chang Y.-J."/>
            <person name="Jeffries C.D."/>
            <person name="Chain P."/>
            <person name="Brettin T."/>
            <person name="Detter J.C."/>
            <person name="Schuetze A."/>
            <person name="Rohde M."/>
            <person name="Tindall B.J."/>
            <person name="Goeker M."/>
            <person name="Bristow J."/>
            <person name="Eisen J.A."/>
            <person name="Markowitz V."/>
            <person name="Hugenholtz P."/>
            <person name="Kyrpides N.C."/>
            <person name="Klenk H.-P."/>
            <person name="Chen F."/>
        </authorList>
    </citation>
    <scope>NUCLEOTIDE SEQUENCE [LARGE SCALE GENOMIC DNA]</scope>
    <source>
        <strain evidence="4">ATCC 33905 / DSM 74 / LMG 10896 / Claus 1</strain>
    </source>
</reference>
<dbReference type="RefSeq" id="WP_012930615.1">
    <property type="nucleotide sequence ID" value="NC_013730.1"/>
</dbReference>
<dbReference type="GO" id="GO:0003677">
    <property type="term" value="F:DNA binding"/>
    <property type="evidence" value="ECO:0007669"/>
    <property type="project" value="InterPro"/>
</dbReference>
<dbReference type="STRING" id="504472.Slin_6169"/>
<dbReference type="HOGENOM" id="CLU_057454_1_0_10"/>
<gene>
    <name evidence="3" type="ordered locus">Slin_6169</name>
</gene>
<dbReference type="InterPro" id="IPR010359">
    <property type="entry name" value="IrrE_HExxH"/>
</dbReference>
<proteinExistence type="inferred from homology"/>